<evidence type="ECO:0000259" key="6">
    <source>
        <dbReference type="PROSITE" id="PS51394"/>
    </source>
</evidence>
<dbReference type="OrthoDB" id="10265988at2759"/>
<dbReference type="SMART" id="SM00320">
    <property type="entry name" value="WD40"/>
    <property type="match status" value="6"/>
</dbReference>
<dbReference type="InterPro" id="IPR019775">
    <property type="entry name" value="WD40_repeat_CS"/>
</dbReference>
<dbReference type="Proteomes" id="UP000262825">
    <property type="component" value="Unassembled WGS sequence"/>
</dbReference>
<evidence type="ECO:0000313" key="8">
    <source>
        <dbReference type="EMBL" id="SSD59666.1"/>
    </source>
</evidence>
<dbReference type="InterPro" id="IPR038122">
    <property type="entry name" value="PFU_sf"/>
</dbReference>
<dbReference type="InterPro" id="IPR020472">
    <property type="entry name" value="WD40_PAC1"/>
</dbReference>
<evidence type="ECO:0000259" key="7">
    <source>
        <dbReference type="PROSITE" id="PS51396"/>
    </source>
</evidence>
<feature type="domain" description="PUL" evidence="7">
    <location>
        <begin position="462"/>
        <end position="714"/>
    </location>
</feature>
<evidence type="ECO:0000313" key="9">
    <source>
        <dbReference type="Proteomes" id="UP000262825"/>
    </source>
</evidence>
<dbReference type="InterPro" id="IPR013535">
    <property type="entry name" value="PUL_dom"/>
</dbReference>
<name>A0A376B4P7_9ASCO</name>
<dbReference type="SUPFAM" id="SSF50978">
    <property type="entry name" value="WD40 repeat-like"/>
    <property type="match status" value="1"/>
</dbReference>
<evidence type="ECO:0000256" key="4">
    <source>
        <dbReference type="ARBA" id="ARBA00022737"/>
    </source>
</evidence>
<keyword evidence="2" id="KW-0963">Cytoplasm</keyword>
<dbReference type="PROSITE" id="PS50082">
    <property type="entry name" value="WD_REPEATS_2"/>
    <property type="match status" value="2"/>
</dbReference>
<dbReference type="PRINTS" id="PR00320">
    <property type="entry name" value="GPROTEINBRPT"/>
</dbReference>
<dbReference type="GO" id="GO:0043130">
    <property type="term" value="F:ubiquitin binding"/>
    <property type="evidence" value="ECO:0007669"/>
    <property type="project" value="TreeGrafter"/>
</dbReference>
<protein>
    <submittedName>
        <fullName evidence="8">Related to Protein DOA1</fullName>
    </submittedName>
</protein>
<evidence type="ECO:0000256" key="5">
    <source>
        <dbReference type="PROSITE-ProRule" id="PRU00221"/>
    </source>
</evidence>
<dbReference type="EMBL" id="UFAJ01000182">
    <property type="protein sequence ID" value="SSD59666.1"/>
    <property type="molecule type" value="Genomic_DNA"/>
</dbReference>
<dbReference type="GO" id="GO:0005634">
    <property type="term" value="C:nucleus"/>
    <property type="evidence" value="ECO:0007669"/>
    <property type="project" value="TreeGrafter"/>
</dbReference>
<keyword evidence="3 5" id="KW-0853">WD repeat</keyword>
<dbReference type="AlphaFoldDB" id="A0A376B4P7"/>
<dbReference type="SUPFAM" id="SSF48371">
    <property type="entry name" value="ARM repeat"/>
    <property type="match status" value="1"/>
</dbReference>
<dbReference type="CDD" id="cd00200">
    <property type="entry name" value="WD40"/>
    <property type="match status" value="1"/>
</dbReference>
<dbReference type="VEuPathDB" id="FungiDB:SCODWIG_01427"/>
<dbReference type="Gene3D" id="1.25.10.10">
    <property type="entry name" value="Leucine-rich Repeat Variant"/>
    <property type="match status" value="1"/>
</dbReference>
<dbReference type="InterPro" id="IPR015943">
    <property type="entry name" value="WD40/YVTN_repeat-like_dom_sf"/>
</dbReference>
<dbReference type="PANTHER" id="PTHR19849">
    <property type="entry name" value="PHOSPHOLIPASE A-2-ACTIVATING PROTEIN"/>
    <property type="match status" value="1"/>
</dbReference>
<gene>
    <name evidence="8" type="ORF">SCODWIG_01427</name>
</gene>
<dbReference type="InterPro" id="IPR001680">
    <property type="entry name" value="WD40_rpt"/>
</dbReference>
<dbReference type="Gene3D" id="3.10.20.870">
    <property type="entry name" value="PFU (PLAA family ubiquitin binding), C-terminal domain"/>
    <property type="match status" value="1"/>
</dbReference>
<feature type="repeat" description="WD" evidence="5">
    <location>
        <begin position="146"/>
        <end position="177"/>
    </location>
</feature>
<dbReference type="GO" id="GO:0010992">
    <property type="term" value="P:ubiquitin recycling"/>
    <property type="evidence" value="ECO:0007669"/>
    <property type="project" value="TreeGrafter"/>
</dbReference>
<keyword evidence="9" id="KW-1185">Reference proteome</keyword>
<dbReference type="InterPro" id="IPR015155">
    <property type="entry name" value="PFU"/>
</dbReference>
<accession>A0A376B4P7</accession>
<feature type="domain" description="PFU" evidence="6">
    <location>
        <begin position="361"/>
        <end position="456"/>
    </location>
</feature>
<dbReference type="PROSITE" id="PS51396">
    <property type="entry name" value="PUL"/>
    <property type="match status" value="1"/>
</dbReference>
<evidence type="ECO:0000256" key="1">
    <source>
        <dbReference type="ARBA" id="ARBA00004496"/>
    </source>
</evidence>
<dbReference type="Pfam" id="PF00400">
    <property type="entry name" value="WD40"/>
    <property type="match status" value="4"/>
</dbReference>
<proteinExistence type="predicted"/>
<dbReference type="PROSITE" id="PS51394">
    <property type="entry name" value="PFU"/>
    <property type="match status" value="1"/>
</dbReference>
<feature type="repeat" description="WD" evidence="5">
    <location>
        <begin position="225"/>
        <end position="265"/>
    </location>
</feature>
<evidence type="ECO:0000256" key="3">
    <source>
        <dbReference type="ARBA" id="ARBA00022574"/>
    </source>
</evidence>
<dbReference type="PROSITE" id="PS00678">
    <property type="entry name" value="WD_REPEATS_1"/>
    <property type="match status" value="1"/>
</dbReference>
<dbReference type="GO" id="GO:0005737">
    <property type="term" value="C:cytoplasm"/>
    <property type="evidence" value="ECO:0007669"/>
    <property type="project" value="UniProtKB-SubCell"/>
</dbReference>
<reference evidence="9" key="1">
    <citation type="submission" date="2018-06" db="EMBL/GenBank/DDBJ databases">
        <authorList>
            <person name="Guldener U."/>
        </authorList>
    </citation>
    <scope>NUCLEOTIDE SEQUENCE [LARGE SCALE GENOMIC DNA]</scope>
    <source>
        <strain evidence="9">UTAD17</strain>
    </source>
</reference>
<keyword evidence="4" id="KW-0677">Repeat</keyword>
<dbReference type="Gene3D" id="2.130.10.10">
    <property type="entry name" value="YVTN repeat-like/Quinoprotein amine dehydrogenase"/>
    <property type="match status" value="1"/>
</dbReference>
<dbReference type="Pfam" id="PF09070">
    <property type="entry name" value="PFU"/>
    <property type="match status" value="1"/>
</dbReference>
<dbReference type="GO" id="GO:0043161">
    <property type="term" value="P:proteasome-mediated ubiquitin-dependent protein catabolic process"/>
    <property type="evidence" value="ECO:0007669"/>
    <property type="project" value="TreeGrafter"/>
</dbReference>
<dbReference type="Pfam" id="PF08324">
    <property type="entry name" value="PUL"/>
    <property type="match status" value="1"/>
</dbReference>
<dbReference type="InterPro" id="IPR036322">
    <property type="entry name" value="WD40_repeat_dom_sf"/>
</dbReference>
<sequence length="714" mass="80069">MAYTLSATLEGHDQDVRNLIAIDASTFASCSRDGSVRTWMQDNINGASSNEWKSLLVHHTTAFINSLCFLDGILYCGGTEVIIQGFPYLSSQEENNNEPLFSLIGHSKNVCALSSYSSDDGDDYIISGSWDQTAIVWQNGEPLYRLVGHEASVWDAKFINKHKFITCSADKTVKIWENDKCVSTFTHLHTDVIRSIDVLGDHFITSSNDGTIKYCDFDGKILKEFLGHESFVYQAIFAQDKKIISCGEDRSIRIWDLETGNILQVITVPSISVWSVVQLNNGDIVAGSSDHLIRVFTQEKSRFASDLELEKFRSSVENSAINSKTLGIDETKLSPYEVLQFPGKKEGQVVAVKTPTGAIEAHQYSSGVWGKIGDVVGSSGNESKVEFEGQTYDYVFDVDVEEGKPPLKLPCNANDNPYDVAEQFLAKYDLPASFKDQVVRFIIKNTGGVDLSTKENKVKVSNILPSKENFLSLDNFNVDKLYSGICKLNSNEENNFEEPTLNELRIALENPATNVDFLWTNAAIIRANWKQKVPAYDILRIIVPYLPSPDNLTEFITEGLTSESLVVKMLTVRSLVNIFQNSDWGLELMSSPSIYESIFSVIDSEYSENFRQKPQMAIAISSLVYNYTVLILRENKYELIPTIADVLNNKYGSSHLVLDSEEASYRLLIAFGNLATIEHSLLQYYSSISWIKDVKARYGTEKRFSYVFDDLSSM</sequence>
<dbReference type="PROSITE" id="PS50294">
    <property type="entry name" value="WD_REPEATS_REGION"/>
    <property type="match status" value="1"/>
</dbReference>
<comment type="subcellular location">
    <subcellularLocation>
        <location evidence="1">Cytoplasm</location>
    </subcellularLocation>
</comment>
<dbReference type="InterPro" id="IPR011989">
    <property type="entry name" value="ARM-like"/>
</dbReference>
<organism evidence="8 9">
    <name type="scientific">Saccharomycodes ludwigii</name>
    <dbReference type="NCBI Taxonomy" id="36035"/>
    <lineage>
        <taxon>Eukaryota</taxon>
        <taxon>Fungi</taxon>
        <taxon>Dikarya</taxon>
        <taxon>Ascomycota</taxon>
        <taxon>Saccharomycotina</taxon>
        <taxon>Saccharomycetes</taxon>
        <taxon>Saccharomycodales</taxon>
        <taxon>Saccharomycodaceae</taxon>
        <taxon>Saccharomycodes</taxon>
    </lineage>
</organism>
<evidence type="ECO:0000256" key="2">
    <source>
        <dbReference type="ARBA" id="ARBA00022490"/>
    </source>
</evidence>
<dbReference type="PANTHER" id="PTHR19849:SF0">
    <property type="entry name" value="PHOSPHOLIPASE A-2-ACTIVATING PROTEIN"/>
    <property type="match status" value="1"/>
</dbReference>
<dbReference type="InterPro" id="IPR016024">
    <property type="entry name" value="ARM-type_fold"/>
</dbReference>